<keyword evidence="5 7" id="KW-1133">Transmembrane helix</keyword>
<keyword evidence="10" id="KW-1185">Reference proteome</keyword>
<keyword evidence="6 7" id="KW-0472">Membrane</keyword>
<feature type="transmembrane region" description="Helical" evidence="7">
    <location>
        <begin position="68"/>
        <end position="90"/>
    </location>
</feature>
<organism evidence="9 10">
    <name type="scientific">Candidatus Gullanella endobia</name>
    <dbReference type="NCBI Taxonomy" id="1070130"/>
    <lineage>
        <taxon>Bacteria</taxon>
        <taxon>Pseudomonadati</taxon>
        <taxon>Pseudomonadota</taxon>
        <taxon>Gammaproteobacteria</taxon>
        <taxon>Enterobacterales</taxon>
        <taxon>Enterobacteriaceae</taxon>
        <taxon>Candidatus Gullanella</taxon>
    </lineage>
</organism>
<feature type="domain" description="VTT" evidence="8">
    <location>
        <begin position="48"/>
        <end position="172"/>
    </location>
</feature>
<evidence type="ECO:0000256" key="3">
    <source>
        <dbReference type="ARBA" id="ARBA00022475"/>
    </source>
</evidence>
<dbReference type="RefSeq" id="WP_067498323.1">
    <property type="nucleotide sequence ID" value="NZ_LN999832.1"/>
</dbReference>
<dbReference type="OrthoDB" id="13976at2"/>
<comment type="subcellular location">
    <subcellularLocation>
        <location evidence="7">Cell inner membrane</location>
        <topology evidence="7">Multi-pass membrane protein</topology>
    </subcellularLocation>
    <subcellularLocation>
        <location evidence="1">Cell membrane</location>
        <topology evidence="1">Multi-pass membrane protein</topology>
    </subcellularLocation>
</comment>
<dbReference type="PANTHER" id="PTHR30353:SF11">
    <property type="entry name" value="INNER MEMBRANE PROTEIN YQJA"/>
    <property type="match status" value="1"/>
</dbReference>
<gene>
    <name evidence="9" type="primary">yqjA</name>
    <name evidence="9" type="ORF">FVIR_GE00416</name>
</gene>
<evidence type="ECO:0000313" key="9">
    <source>
        <dbReference type="EMBL" id="CUX96258.1"/>
    </source>
</evidence>
<name>A0A143WRB0_9ENTR</name>
<feature type="transmembrane region" description="Helical" evidence="7">
    <location>
        <begin position="43"/>
        <end position="62"/>
    </location>
</feature>
<accession>A0A143WRB0</accession>
<dbReference type="Proteomes" id="UP000095665">
    <property type="component" value="Chromosome I"/>
</dbReference>
<evidence type="ECO:0000256" key="5">
    <source>
        <dbReference type="ARBA" id="ARBA00022989"/>
    </source>
</evidence>
<dbReference type="GO" id="GO:0005886">
    <property type="term" value="C:plasma membrane"/>
    <property type="evidence" value="ECO:0007669"/>
    <property type="project" value="UniProtKB-SubCell"/>
</dbReference>
<evidence type="ECO:0000256" key="2">
    <source>
        <dbReference type="ARBA" id="ARBA00010792"/>
    </source>
</evidence>
<dbReference type="AlphaFoldDB" id="A0A143WRB0"/>
<dbReference type="STRING" id="1070130.FVIR_GE00416"/>
<feature type="transmembrane region" description="Helical" evidence="7">
    <location>
        <begin position="188"/>
        <end position="212"/>
    </location>
</feature>
<keyword evidence="4 7" id="KW-0812">Transmembrane</keyword>
<reference evidence="10" key="1">
    <citation type="submission" date="2016-01" db="EMBL/GenBank/DDBJ databases">
        <authorList>
            <person name="Husnik F."/>
        </authorList>
    </citation>
    <scope>NUCLEOTIDE SEQUENCE [LARGE SCALE GENOMIC DNA]</scope>
</reference>
<dbReference type="InterPro" id="IPR032818">
    <property type="entry name" value="DedA-like"/>
</dbReference>
<evidence type="ECO:0000256" key="1">
    <source>
        <dbReference type="ARBA" id="ARBA00004651"/>
    </source>
</evidence>
<feature type="transmembrane region" description="Helical" evidence="7">
    <location>
        <begin position="154"/>
        <end position="176"/>
    </location>
</feature>
<evidence type="ECO:0000256" key="6">
    <source>
        <dbReference type="ARBA" id="ARBA00023136"/>
    </source>
</evidence>
<feature type="transmembrane region" description="Helical" evidence="7">
    <location>
        <begin position="20"/>
        <end position="38"/>
    </location>
</feature>
<protein>
    <submittedName>
        <fullName evidence="9">Inner membrane protein YqjA</fullName>
    </submittedName>
</protein>
<evidence type="ECO:0000259" key="8">
    <source>
        <dbReference type="Pfam" id="PF09335"/>
    </source>
</evidence>
<dbReference type="KEGG" id="ged:FVIR_GE00416"/>
<dbReference type="PANTHER" id="PTHR30353">
    <property type="entry name" value="INNER MEMBRANE PROTEIN DEDA-RELATED"/>
    <property type="match status" value="1"/>
</dbReference>
<dbReference type="PATRIC" id="fig|1070130.3.peg.675"/>
<dbReference type="EMBL" id="LN999832">
    <property type="protein sequence ID" value="CUX96258.1"/>
    <property type="molecule type" value="Genomic_DNA"/>
</dbReference>
<sequence>MGILKELLYALWQQDFETLSNPNLVLTIYFLACTILFLENSLLLAAFLPGDSLLILLGVLISKGTLSFVAVLFLLTISASLGSWIGYLYGKWLGSNRVVKNWLSHLPEHYHQRAYRMFHHHGLSALIIGRFFVFIRTLLPAIIGLSGLSSSRFQFFNCISAFLWIFILTLIGFFLGKIPIFKRYEEKLMLCLMLLPLVLLTLGLISSFIFIFRRKRLTDSNR</sequence>
<keyword evidence="3" id="KW-1003">Cell membrane</keyword>
<evidence type="ECO:0000313" key="10">
    <source>
        <dbReference type="Proteomes" id="UP000095665"/>
    </source>
</evidence>
<dbReference type="InterPro" id="IPR032816">
    <property type="entry name" value="VTT_dom"/>
</dbReference>
<keyword evidence="7" id="KW-0997">Cell inner membrane</keyword>
<evidence type="ECO:0000256" key="4">
    <source>
        <dbReference type="ARBA" id="ARBA00022692"/>
    </source>
</evidence>
<dbReference type="Pfam" id="PF09335">
    <property type="entry name" value="VTT_dom"/>
    <property type="match status" value="1"/>
</dbReference>
<evidence type="ECO:0000256" key="7">
    <source>
        <dbReference type="RuleBase" id="RU367016"/>
    </source>
</evidence>
<comment type="similarity">
    <text evidence="2 7">Belongs to the DedA family.</text>
</comment>
<feature type="transmembrane region" description="Helical" evidence="7">
    <location>
        <begin position="123"/>
        <end position="148"/>
    </location>
</feature>
<proteinExistence type="inferred from homology"/>